<organism evidence="2">
    <name type="scientific">Ixodes ricinus</name>
    <name type="common">Common tick</name>
    <name type="synonym">Acarus ricinus</name>
    <dbReference type="NCBI Taxonomy" id="34613"/>
    <lineage>
        <taxon>Eukaryota</taxon>
        <taxon>Metazoa</taxon>
        <taxon>Ecdysozoa</taxon>
        <taxon>Arthropoda</taxon>
        <taxon>Chelicerata</taxon>
        <taxon>Arachnida</taxon>
        <taxon>Acari</taxon>
        <taxon>Parasitiformes</taxon>
        <taxon>Ixodida</taxon>
        <taxon>Ixodoidea</taxon>
        <taxon>Ixodidae</taxon>
        <taxon>Ixodinae</taxon>
        <taxon>Ixodes</taxon>
    </lineage>
</organism>
<dbReference type="AlphaFoldDB" id="A0A0K8RKK2"/>
<evidence type="ECO:0000313" key="2">
    <source>
        <dbReference type="EMBL" id="JAA71607.1"/>
    </source>
</evidence>
<reference evidence="2" key="1">
    <citation type="submission" date="2012-12" db="EMBL/GenBank/DDBJ databases">
        <title>Identification and characterization of a phenylalanine ammonia-lyase gene family in Isatis indigotica Fort.</title>
        <authorList>
            <person name="Liu Q."/>
            <person name="Chen J."/>
            <person name="Zhou X."/>
            <person name="Di P."/>
            <person name="Xiao Y."/>
            <person name="Xuan H."/>
            <person name="Zhang L."/>
            <person name="Chen W."/>
        </authorList>
    </citation>
    <scope>NUCLEOTIDE SEQUENCE</scope>
    <source>
        <tissue evidence="2">Salivary gland</tissue>
    </source>
</reference>
<protein>
    <submittedName>
        <fullName evidence="2">Putative gamb happy</fullName>
    </submittedName>
</protein>
<evidence type="ECO:0000256" key="1">
    <source>
        <dbReference type="SAM" id="MobiDB-lite"/>
    </source>
</evidence>
<dbReference type="EMBL" id="GADI01002201">
    <property type="protein sequence ID" value="JAA71607.1"/>
    <property type="molecule type" value="mRNA"/>
</dbReference>
<accession>A0A0K8RKK2</accession>
<sequence>MRPLWKERGSHLNISFTSSEDEETCEALAPDNVTRSQHPTEKSVTAFIPPPAPPKVSTLCNRQSRRSTTVHSPSSKRTRTAFEKQILQVLGTITVQLENQAKILRKLETQRGPEHKGPAVNPEMLELLPLSSSEDVVHLERCLAIEGNIGALAAHLSLLGGSSLQDVVRTIMKRCMLDTLAEKYCITGRKGKLPMLHLKLFTVVREAVRKCFEVKKRNGEEAHLVQDSAIMKATADWLRYAPARVKKNEHAGKGAPAQE</sequence>
<dbReference type="PANTHER" id="PTHR34153:SF2">
    <property type="entry name" value="SI:CH211-262H13.3-RELATED"/>
    <property type="match status" value="1"/>
</dbReference>
<feature type="region of interest" description="Disordered" evidence="1">
    <location>
        <begin position="43"/>
        <end position="77"/>
    </location>
</feature>
<name>A0A0K8RKK2_IXORI</name>
<dbReference type="PANTHER" id="PTHR34153">
    <property type="entry name" value="SI:CH211-262H13.3-RELATED-RELATED"/>
    <property type="match status" value="1"/>
</dbReference>
<feature type="compositionally biased region" description="Polar residues" evidence="1">
    <location>
        <begin position="58"/>
        <end position="73"/>
    </location>
</feature>
<proteinExistence type="evidence at transcript level"/>